<protein>
    <recommendedName>
        <fullName evidence="1">Ty3 transposon capsid-like protein domain-containing protein</fullName>
    </recommendedName>
</protein>
<keyword evidence="3" id="KW-1185">Reference proteome</keyword>
<accession>A0AA88Q4V0</accession>
<dbReference type="Proteomes" id="UP001187343">
    <property type="component" value="Unassembled WGS sequence"/>
</dbReference>
<name>A0AA88Q4V0_9TELE</name>
<feature type="domain" description="Ty3 transposon capsid-like protein" evidence="1">
    <location>
        <begin position="68"/>
        <end position="135"/>
    </location>
</feature>
<gene>
    <name evidence="2" type="ORF">Q8A67_006635</name>
</gene>
<comment type="caution">
    <text evidence="2">The sequence shown here is derived from an EMBL/GenBank/DDBJ whole genome shotgun (WGS) entry which is preliminary data.</text>
</comment>
<reference evidence="2" key="1">
    <citation type="submission" date="2023-08" db="EMBL/GenBank/DDBJ databases">
        <title>Chromosome-level Genome Assembly of mud carp (Cirrhinus molitorella).</title>
        <authorList>
            <person name="Liu H."/>
        </authorList>
    </citation>
    <scope>NUCLEOTIDE SEQUENCE</scope>
    <source>
        <strain evidence="2">Prfri</strain>
        <tissue evidence="2">Muscle</tissue>
    </source>
</reference>
<dbReference type="InterPro" id="IPR045358">
    <property type="entry name" value="Ty3_capsid"/>
</dbReference>
<sequence>MLVTHQQQLTHLTSLTGEIYKSLQALQAQASATAIAAASPPIASTSAEAAPPPPVLHPSASPRLAFPEKFDDESRIAFVCSLLSGRALEWATAVWNYQRPVFPTFAAFVSRFKEVFQQSADGKEAGEQLMALKQGRALRRTMPSRFAPWQPRATGTRAP</sequence>
<evidence type="ECO:0000313" key="3">
    <source>
        <dbReference type="Proteomes" id="UP001187343"/>
    </source>
</evidence>
<evidence type="ECO:0000259" key="1">
    <source>
        <dbReference type="Pfam" id="PF19259"/>
    </source>
</evidence>
<dbReference type="EMBL" id="JAUYZG010000006">
    <property type="protein sequence ID" value="KAK2904836.1"/>
    <property type="molecule type" value="Genomic_DNA"/>
</dbReference>
<dbReference type="AlphaFoldDB" id="A0AA88Q4V0"/>
<organism evidence="2 3">
    <name type="scientific">Cirrhinus molitorella</name>
    <name type="common">mud carp</name>
    <dbReference type="NCBI Taxonomy" id="172907"/>
    <lineage>
        <taxon>Eukaryota</taxon>
        <taxon>Metazoa</taxon>
        <taxon>Chordata</taxon>
        <taxon>Craniata</taxon>
        <taxon>Vertebrata</taxon>
        <taxon>Euteleostomi</taxon>
        <taxon>Actinopterygii</taxon>
        <taxon>Neopterygii</taxon>
        <taxon>Teleostei</taxon>
        <taxon>Ostariophysi</taxon>
        <taxon>Cypriniformes</taxon>
        <taxon>Cyprinidae</taxon>
        <taxon>Labeoninae</taxon>
        <taxon>Labeonini</taxon>
        <taxon>Cirrhinus</taxon>
    </lineage>
</organism>
<dbReference type="Pfam" id="PF19259">
    <property type="entry name" value="Ty3_capsid"/>
    <property type="match status" value="1"/>
</dbReference>
<proteinExistence type="predicted"/>
<evidence type="ECO:0000313" key="2">
    <source>
        <dbReference type="EMBL" id="KAK2904836.1"/>
    </source>
</evidence>